<feature type="compositionally biased region" description="Basic and acidic residues" evidence="7">
    <location>
        <begin position="453"/>
        <end position="471"/>
    </location>
</feature>
<dbReference type="OrthoDB" id="3362851at2759"/>
<name>A0A9Q5N2I1_SANBA</name>
<dbReference type="Proteomes" id="UP000757232">
    <property type="component" value="Unassembled WGS sequence"/>
</dbReference>
<dbReference type="EMBL" id="LNZH02000216">
    <property type="protein sequence ID" value="OCB83986.1"/>
    <property type="molecule type" value="Genomic_DNA"/>
</dbReference>
<keyword evidence="3" id="KW-0805">Transcription regulation</keyword>
<dbReference type="InterPro" id="IPR036864">
    <property type="entry name" value="Zn2-C6_fun-type_DNA-bd_sf"/>
</dbReference>
<dbReference type="SMART" id="SM00066">
    <property type="entry name" value="GAL4"/>
    <property type="match status" value="1"/>
</dbReference>
<evidence type="ECO:0000256" key="1">
    <source>
        <dbReference type="ARBA" id="ARBA00022723"/>
    </source>
</evidence>
<keyword evidence="2" id="KW-0862">Zinc</keyword>
<evidence type="ECO:0000313" key="10">
    <source>
        <dbReference type="Proteomes" id="UP000757232"/>
    </source>
</evidence>
<keyword evidence="4" id="KW-0238">DNA-binding</keyword>
<dbReference type="SUPFAM" id="SSF57701">
    <property type="entry name" value="Zn2/Cys6 DNA-binding domain"/>
    <property type="match status" value="1"/>
</dbReference>
<dbReference type="PROSITE" id="PS00463">
    <property type="entry name" value="ZN2_CY6_FUNGAL_1"/>
    <property type="match status" value="1"/>
</dbReference>
<dbReference type="GO" id="GO:0005634">
    <property type="term" value="C:nucleus"/>
    <property type="evidence" value="ECO:0007669"/>
    <property type="project" value="TreeGrafter"/>
</dbReference>
<dbReference type="InterPro" id="IPR051430">
    <property type="entry name" value="Fungal_TF_Env_Response"/>
</dbReference>
<evidence type="ECO:0000256" key="4">
    <source>
        <dbReference type="ARBA" id="ARBA00023125"/>
    </source>
</evidence>
<feature type="compositionally biased region" description="Pro residues" evidence="7">
    <location>
        <begin position="390"/>
        <end position="403"/>
    </location>
</feature>
<protein>
    <recommendedName>
        <fullName evidence="8">Zn(2)-C6 fungal-type domain-containing protein</fullName>
    </recommendedName>
</protein>
<feature type="domain" description="Zn(2)-C6 fungal-type" evidence="8">
    <location>
        <begin position="151"/>
        <end position="182"/>
    </location>
</feature>
<evidence type="ECO:0000256" key="6">
    <source>
        <dbReference type="ARBA" id="ARBA00023242"/>
    </source>
</evidence>
<evidence type="ECO:0000313" key="9">
    <source>
        <dbReference type="EMBL" id="OCB83986.1"/>
    </source>
</evidence>
<reference evidence="9" key="1">
    <citation type="submission" date="2016-06" db="EMBL/GenBank/DDBJ databases">
        <title>Draft Genome sequence of the fungus Inonotus baumii.</title>
        <authorList>
            <person name="Zhu H."/>
            <person name="Lin W."/>
        </authorList>
    </citation>
    <scope>NUCLEOTIDE SEQUENCE</scope>
    <source>
        <strain evidence="9">821</strain>
    </source>
</reference>
<feature type="region of interest" description="Disordered" evidence="7">
    <location>
        <begin position="1"/>
        <end position="150"/>
    </location>
</feature>
<proteinExistence type="predicted"/>
<feature type="compositionally biased region" description="Polar residues" evidence="7">
    <location>
        <begin position="409"/>
        <end position="421"/>
    </location>
</feature>
<dbReference type="PANTHER" id="PTHR31944:SF131">
    <property type="entry name" value="HEME-RESPONSIVE ZINC FINGER TRANSCRIPTION FACTOR HAP1"/>
    <property type="match status" value="1"/>
</dbReference>
<feature type="compositionally biased region" description="Low complexity" evidence="7">
    <location>
        <begin position="291"/>
        <end position="325"/>
    </location>
</feature>
<feature type="compositionally biased region" description="Low complexity" evidence="7">
    <location>
        <begin position="350"/>
        <end position="364"/>
    </location>
</feature>
<evidence type="ECO:0000256" key="7">
    <source>
        <dbReference type="SAM" id="MobiDB-lite"/>
    </source>
</evidence>
<feature type="compositionally biased region" description="Basic and acidic residues" evidence="7">
    <location>
        <begin position="1"/>
        <end position="21"/>
    </location>
</feature>
<feature type="region of interest" description="Disordered" evidence="7">
    <location>
        <begin position="557"/>
        <end position="585"/>
    </location>
</feature>
<dbReference type="Gene3D" id="4.10.240.10">
    <property type="entry name" value="Zn(2)-C6 fungal-type DNA-binding domain"/>
    <property type="match status" value="1"/>
</dbReference>
<evidence type="ECO:0000256" key="2">
    <source>
        <dbReference type="ARBA" id="ARBA00022833"/>
    </source>
</evidence>
<dbReference type="PANTHER" id="PTHR31944">
    <property type="entry name" value="HEME-RESPONSIVE ZINC FINGER TRANSCRIPTION FACTOR HAP1"/>
    <property type="match status" value="1"/>
</dbReference>
<keyword evidence="6" id="KW-0539">Nucleus</keyword>
<gene>
    <name evidence="9" type="ORF">A7U60_g8657</name>
</gene>
<dbReference type="InterPro" id="IPR001138">
    <property type="entry name" value="Zn2Cys6_DnaBD"/>
</dbReference>
<keyword evidence="1" id="KW-0479">Metal-binding</keyword>
<dbReference type="PROSITE" id="PS50048">
    <property type="entry name" value="ZN2_CY6_FUNGAL_2"/>
    <property type="match status" value="1"/>
</dbReference>
<organism evidence="9 10">
    <name type="scientific">Sanghuangporus baumii</name>
    <name type="common">Phellinus baumii</name>
    <dbReference type="NCBI Taxonomy" id="108892"/>
    <lineage>
        <taxon>Eukaryota</taxon>
        <taxon>Fungi</taxon>
        <taxon>Dikarya</taxon>
        <taxon>Basidiomycota</taxon>
        <taxon>Agaricomycotina</taxon>
        <taxon>Agaricomycetes</taxon>
        <taxon>Hymenochaetales</taxon>
        <taxon>Hymenochaetaceae</taxon>
        <taxon>Sanghuangporus</taxon>
    </lineage>
</organism>
<dbReference type="Pfam" id="PF00172">
    <property type="entry name" value="Zn_clus"/>
    <property type="match status" value="1"/>
</dbReference>
<dbReference type="GO" id="GO:0001228">
    <property type="term" value="F:DNA-binding transcription activator activity, RNA polymerase II-specific"/>
    <property type="evidence" value="ECO:0007669"/>
    <property type="project" value="TreeGrafter"/>
</dbReference>
<sequence length="610" mass="66409">MDPHDRGRERVEHIRAPRESSRSPPTSAARIPHGPSTSLPSIRNLHLPPSRHAAPAQEHSPSEFLPGASYGPTGFFAGTQRSPALTSAYPAPGYEERRMSFDRPAPGGWTQPSSSAYPEQHMSPPEAESDQDQNESERGPPKKKRRRQALSCTECKRRKIKCDRAHPCGPCARRSEPDKCQWHVIEPVAHGAFRPAGVSYSDKYVTRSEWDELYTRYRVLEDRCIRLEKLVVQLHPELTEYETGAGYSITVPSSATQRPVPTRLHPLAGSSIPGPGANSRGGKQHITPNTPLSALSGPGPSSAISAPPAGSSIGADNSASSRSGSAPPPMHPTAQTAVPHLPTHSDRRTSASGSRASFSAASERPVLHQVSEAARGRPFTAPSPHSYTFRPPPPPPENPPSHLPPRSLSGFTQGRSTAVPESSSTSSPRMYATRPSGRSYPSPLSAVGTGRHMPSDKGSPESTHEEPEGRYSSRYSRNTAHERSMEFERPDPDLRRRDTESKNEEAQTSEADDALRHRHNRSASLAYQTRRSFLSNRRTTDEISVSASSFTFQRNLGYAPSDGSVSPSPRFQSPEVPPNPQKRSRLDSVYLNIPSCGSVSETSPPALAVH</sequence>
<evidence type="ECO:0000259" key="8">
    <source>
        <dbReference type="PROSITE" id="PS50048"/>
    </source>
</evidence>
<evidence type="ECO:0000256" key="5">
    <source>
        <dbReference type="ARBA" id="ARBA00023163"/>
    </source>
</evidence>
<dbReference type="AlphaFoldDB" id="A0A9Q5N2I1"/>
<comment type="caution">
    <text evidence="9">The sequence shown here is derived from an EMBL/GenBank/DDBJ whole genome shotgun (WGS) entry which is preliminary data.</text>
</comment>
<feature type="compositionally biased region" description="Basic and acidic residues" evidence="7">
    <location>
        <begin position="479"/>
        <end position="505"/>
    </location>
</feature>
<evidence type="ECO:0000256" key="3">
    <source>
        <dbReference type="ARBA" id="ARBA00023015"/>
    </source>
</evidence>
<feature type="region of interest" description="Disordered" evidence="7">
    <location>
        <begin position="252"/>
        <end position="523"/>
    </location>
</feature>
<dbReference type="GO" id="GO:0000978">
    <property type="term" value="F:RNA polymerase II cis-regulatory region sequence-specific DNA binding"/>
    <property type="evidence" value="ECO:0007669"/>
    <property type="project" value="TreeGrafter"/>
</dbReference>
<keyword evidence="5" id="KW-0804">Transcription</keyword>
<dbReference type="GO" id="GO:0008270">
    <property type="term" value="F:zinc ion binding"/>
    <property type="evidence" value="ECO:0007669"/>
    <property type="project" value="InterPro"/>
</dbReference>
<dbReference type="CDD" id="cd00067">
    <property type="entry name" value="GAL4"/>
    <property type="match status" value="1"/>
</dbReference>
<accession>A0A9Q5N2I1</accession>
<keyword evidence="10" id="KW-1185">Reference proteome</keyword>